<dbReference type="GO" id="GO:0000155">
    <property type="term" value="F:phosphorelay sensor kinase activity"/>
    <property type="evidence" value="ECO:0007669"/>
    <property type="project" value="InterPro"/>
</dbReference>
<keyword evidence="6" id="KW-0808">Transferase</keyword>
<dbReference type="GO" id="GO:0005524">
    <property type="term" value="F:ATP binding"/>
    <property type="evidence" value="ECO:0007669"/>
    <property type="project" value="UniProtKB-KW"/>
</dbReference>
<dbReference type="PROSITE" id="PS50109">
    <property type="entry name" value="HIS_KIN"/>
    <property type="match status" value="1"/>
</dbReference>
<feature type="transmembrane region" description="Helical" evidence="10">
    <location>
        <begin position="51"/>
        <end position="72"/>
    </location>
</feature>
<evidence type="ECO:0000259" key="12">
    <source>
        <dbReference type="PROSITE" id="PS50885"/>
    </source>
</evidence>
<accession>A0A933NVA4</accession>
<dbReference type="Pfam" id="PF02518">
    <property type="entry name" value="HATPase_c"/>
    <property type="match status" value="1"/>
</dbReference>
<dbReference type="InterPro" id="IPR003661">
    <property type="entry name" value="HisK_dim/P_dom"/>
</dbReference>
<dbReference type="PROSITE" id="PS50885">
    <property type="entry name" value="HAMP"/>
    <property type="match status" value="1"/>
</dbReference>
<dbReference type="InterPro" id="IPR036890">
    <property type="entry name" value="HATPase_C_sf"/>
</dbReference>
<sequence length="330" mass="35439">MAAARVPQKWRPTLTMIVFAVLLTVLALPAAIVVWFRSLDNTASQMGPIELGALGVALVLTVVIGVVFSRTITGPINALVRRTEEIGRGGRAAIRASEQQGTREIATLSQSFLDLAERLVDRTEYVSSFAAHVSHELKSPVTAIRGSAELLRDAEMSAQERRKFLDHIIADSDRLAALLERLRELARADLDLVSGTATLRLLMAEQRRMPVVSFAGEIDTPFTLGPEAAKAVFSQLIGNATEHGATEVAVSARRQDGMLRIRVADNGAGISPGNRDRIFEPFFTTRREAGGTGMGLQIVRAMLAAHGGTIDLAPSEAGAAFEIQVPLAIV</sequence>
<keyword evidence="8 13" id="KW-0418">Kinase</keyword>
<dbReference type="SUPFAM" id="SSF47384">
    <property type="entry name" value="Homodimeric domain of signal transducing histidine kinase"/>
    <property type="match status" value="1"/>
</dbReference>
<dbReference type="Gene3D" id="6.10.340.10">
    <property type="match status" value="1"/>
</dbReference>
<evidence type="ECO:0000313" key="13">
    <source>
        <dbReference type="EMBL" id="MBI4920629.1"/>
    </source>
</evidence>
<dbReference type="Pfam" id="PF00512">
    <property type="entry name" value="HisKA"/>
    <property type="match status" value="1"/>
</dbReference>
<dbReference type="PRINTS" id="PR00344">
    <property type="entry name" value="BCTRLSENSOR"/>
</dbReference>
<dbReference type="CDD" id="cd00082">
    <property type="entry name" value="HisKA"/>
    <property type="match status" value="1"/>
</dbReference>
<dbReference type="Pfam" id="PF00672">
    <property type="entry name" value="HAMP"/>
    <property type="match status" value="1"/>
</dbReference>
<evidence type="ECO:0000256" key="2">
    <source>
        <dbReference type="ARBA" id="ARBA00004651"/>
    </source>
</evidence>
<evidence type="ECO:0000256" key="7">
    <source>
        <dbReference type="ARBA" id="ARBA00022741"/>
    </source>
</evidence>
<dbReference type="PANTHER" id="PTHR44936">
    <property type="entry name" value="SENSOR PROTEIN CREC"/>
    <property type="match status" value="1"/>
</dbReference>
<protein>
    <recommendedName>
        <fullName evidence="3">histidine kinase</fullName>
        <ecNumber evidence="3">2.7.13.3</ecNumber>
    </recommendedName>
</protein>
<dbReference type="InterPro" id="IPR003594">
    <property type="entry name" value="HATPase_dom"/>
</dbReference>
<dbReference type="AlphaFoldDB" id="A0A933NVA4"/>
<reference evidence="13" key="1">
    <citation type="submission" date="2020-07" db="EMBL/GenBank/DDBJ databases">
        <title>Huge and variable diversity of episymbiotic CPR bacteria and DPANN archaea in groundwater ecosystems.</title>
        <authorList>
            <person name="He C.Y."/>
            <person name="Keren R."/>
            <person name="Whittaker M."/>
            <person name="Farag I.F."/>
            <person name="Doudna J."/>
            <person name="Cate J.H.D."/>
            <person name="Banfield J.F."/>
        </authorList>
    </citation>
    <scope>NUCLEOTIDE SEQUENCE</scope>
    <source>
        <strain evidence="13">NC_groundwater_1586_Pr3_B-0.1um_66_15</strain>
    </source>
</reference>
<dbReference type="InterPro" id="IPR005467">
    <property type="entry name" value="His_kinase_dom"/>
</dbReference>
<evidence type="ECO:0000256" key="3">
    <source>
        <dbReference type="ARBA" id="ARBA00012438"/>
    </source>
</evidence>
<dbReference type="InterPro" id="IPR036097">
    <property type="entry name" value="HisK_dim/P_sf"/>
</dbReference>
<keyword evidence="10" id="KW-0812">Transmembrane</keyword>
<dbReference type="Gene3D" id="1.10.287.130">
    <property type="match status" value="1"/>
</dbReference>
<dbReference type="Gene3D" id="3.30.565.10">
    <property type="entry name" value="Histidine kinase-like ATPase, C-terminal domain"/>
    <property type="match status" value="1"/>
</dbReference>
<evidence type="ECO:0000313" key="14">
    <source>
        <dbReference type="Proteomes" id="UP000782610"/>
    </source>
</evidence>
<keyword evidence="5" id="KW-0597">Phosphoprotein</keyword>
<feature type="domain" description="Histidine kinase" evidence="11">
    <location>
        <begin position="132"/>
        <end position="329"/>
    </location>
</feature>
<comment type="catalytic activity">
    <reaction evidence="1">
        <text>ATP + protein L-histidine = ADP + protein N-phospho-L-histidine.</text>
        <dbReference type="EC" id="2.7.13.3"/>
    </reaction>
</comment>
<dbReference type="PANTHER" id="PTHR44936:SF10">
    <property type="entry name" value="SENSOR PROTEIN RSTB"/>
    <property type="match status" value="1"/>
</dbReference>
<feature type="domain" description="HAMP" evidence="12">
    <location>
        <begin position="70"/>
        <end position="124"/>
    </location>
</feature>
<evidence type="ECO:0000256" key="1">
    <source>
        <dbReference type="ARBA" id="ARBA00000085"/>
    </source>
</evidence>
<proteinExistence type="predicted"/>
<dbReference type="InterPro" id="IPR004358">
    <property type="entry name" value="Sig_transdc_His_kin-like_C"/>
</dbReference>
<evidence type="ECO:0000256" key="8">
    <source>
        <dbReference type="ARBA" id="ARBA00022777"/>
    </source>
</evidence>
<dbReference type="SMART" id="SM00304">
    <property type="entry name" value="HAMP"/>
    <property type="match status" value="1"/>
</dbReference>
<evidence type="ECO:0000259" key="11">
    <source>
        <dbReference type="PROSITE" id="PS50109"/>
    </source>
</evidence>
<evidence type="ECO:0000256" key="9">
    <source>
        <dbReference type="ARBA" id="ARBA00022840"/>
    </source>
</evidence>
<gene>
    <name evidence="13" type="ORF">HY834_02680</name>
</gene>
<dbReference type="CDD" id="cd00075">
    <property type="entry name" value="HATPase"/>
    <property type="match status" value="1"/>
</dbReference>
<dbReference type="InterPro" id="IPR050980">
    <property type="entry name" value="2C_sensor_his_kinase"/>
</dbReference>
<keyword evidence="10" id="KW-1133">Transmembrane helix</keyword>
<evidence type="ECO:0000256" key="5">
    <source>
        <dbReference type="ARBA" id="ARBA00022553"/>
    </source>
</evidence>
<dbReference type="Proteomes" id="UP000782610">
    <property type="component" value="Unassembled WGS sequence"/>
</dbReference>
<organism evidence="13 14">
    <name type="scientific">Devosia nanyangense</name>
    <dbReference type="NCBI Taxonomy" id="1228055"/>
    <lineage>
        <taxon>Bacteria</taxon>
        <taxon>Pseudomonadati</taxon>
        <taxon>Pseudomonadota</taxon>
        <taxon>Alphaproteobacteria</taxon>
        <taxon>Hyphomicrobiales</taxon>
        <taxon>Devosiaceae</taxon>
        <taxon>Devosia</taxon>
    </lineage>
</organism>
<evidence type="ECO:0000256" key="6">
    <source>
        <dbReference type="ARBA" id="ARBA00022679"/>
    </source>
</evidence>
<keyword evidence="7" id="KW-0547">Nucleotide-binding</keyword>
<dbReference type="EC" id="2.7.13.3" evidence="3"/>
<keyword evidence="10" id="KW-0472">Membrane</keyword>
<feature type="transmembrane region" description="Helical" evidence="10">
    <location>
        <begin position="12"/>
        <end position="36"/>
    </location>
</feature>
<dbReference type="InterPro" id="IPR003660">
    <property type="entry name" value="HAMP_dom"/>
</dbReference>
<dbReference type="SMART" id="SM00388">
    <property type="entry name" value="HisKA"/>
    <property type="match status" value="1"/>
</dbReference>
<evidence type="ECO:0000256" key="4">
    <source>
        <dbReference type="ARBA" id="ARBA00022475"/>
    </source>
</evidence>
<comment type="caution">
    <text evidence="13">The sequence shown here is derived from an EMBL/GenBank/DDBJ whole genome shotgun (WGS) entry which is preliminary data.</text>
</comment>
<dbReference type="EMBL" id="JACRAF010000006">
    <property type="protein sequence ID" value="MBI4920629.1"/>
    <property type="molecule type" value="Genomic_DNA"/>
</dbReference>
<keyword evidence="4" id="KW-1003">Cell membrane</keyword>
<comment type="subcellular location">
    <subcellularLocation>
        <location evidence="2">Cell membrane</location>
        <topology evidence="2">Multi-pass membrane protein</topology>
    </subcellularLocation>
</comment>
<name>A0A933NVA4_9HYPH</name>
<dbReference type="SUPFAM" id="SSF55874">
    <property type="entry name" value="ATPase domain of HSP90 chaperone/DNA topoisomerase II/histidine kinase"/>
    <property type="match status" value="1"/>
</dbReference>
<dbReference type="SMART" id="SM00387">
    <property type="entry name" value="HATPase_c"/>
    <property type="match status" value="1"/>
</dbReference>
<evidence type="ECO:0000256" key="10">
    <source>
        <dbReference type="SAM" id="Phobius"/>
    </source>
</evidence>
<dbReference type="GO" id="GO:0005886">
    <property type="term" value="C:plasma membrane"/>
    <property type="evidence" value="ECO:0007669"/>
    <property type="project" value="UniProtKB-SubCell"/>
</dbReference>
<keyword evidence="9" id="KW-0067">ATP-binding</keyword>